<sequence>MLQRWLAFGTGFQIAVYPSLMAQHMQCFLNPLGWGGATSRTETLRDATMATRKIVVLHWVNVPRKRVCAST</sequence>
<evidence type="ECO:0000313" key="1">
    <source>
        <dbReference type="EMBL" id="KAH7089725.1"/>
    </source>
</evidence>
<gene>
    <name evidence="1" type="ORF">FB567DRAFT_521400</name>
</gene>
<dbReference type="AlphaFoldDB" id="A0A8K0R927"/>
<accession>A0A8K0R927</accession>
<dbReference type="Proteomes" id="UP000813461">
    <property type="component" value="Unassembled WGS sequence"/>
</dbReference>
<dbReference type="EMBL" id="JAGMVJ010000006">
    <property type="protein sequence ID" value="KAH7089725.1"/>
    <property type="molecule type" value="Genomic_DNA"/>
</dbReference>
<proteinExistence type="predicted"/>
<comment type="caution">
    <text evidence="1">The sequence shown here is derived from an EMBL/GenBank/DDBJ whole genome shotgun (WGS) entry which is preliminary data.</text>
</comment>
<evidence type="ECO:0000313" key="2">
    <source>
        <dbReference type="Proteomes" id="UP000813461"/>
    </source>
</evidence>
<organism evidence="1 2">
    <name type="scientific">Paraphoma chrysanthemicola</name>
    <dbReference type="NCBI Taxonomy" id="798071"/>
    <lineage>
        <taxon>Eukaryota</taxon>
        <taxon>Fungi</taxon>
        <taxon>Dikarya</taxon>
        <taxon>Ascomycota</taxon>
        <taxon>Pezizomycotina</taxon>
        <taxon>Dothideomycetes</taxon>
        <taxon>Pleosporomycetidae</taxon>
        <taxon>Pleosporales</taxon>
        <taxon>Pleosporineae</taxon>
        <taxon>Phaeosphaeriaceae</taxon>
        <taxon>Paraphoma</taxon>
    </lineage>
</organism>
<keyword evidence="2" id="KW-1185">Reference proteome</keyword>
<protein>
    <submittedName>
        <fullName evidence="1">Uncharacterized protein</fullName>
    </submittedName>
</protein>
<reference evidence="1" key="1">
    <citation type="journal article" date="2021" name="Nat. Commun.">
        <title>Genetic determinants of endophytism in the Arabidopsis root mycobiome.</title>
        <authorList>
            <person name="Mesny F."/>
            <person name="Miyauchi S."/>
            <person name="Thiergart T."/>
            <person name="Pickel B."/>
            <person name="Atanasova L."/>
            <person name="Karlsson M."/>
            <person name="Huettel B."/>
            <person name="Barry K.W."/>
            <person name="Haridas S."/>
            <person name="Chen C."/>
            <person name="Bauer D."/>
            <person name="Andreopoulos W."/>
            <person name="Pangilinan J."/>
            <person name="LaButti K."/>
            <person name="Riley R."/>
            <person name="Lipzen A."/>
            <person name="Clum A."/>
            <person name="Drula E."/>
            <person name="Henrissat B."/>
            <person name="Kohler A."/>
            <person name="Grigoriev I.V."/>
            <person name="Martin F.M."/>
            <person name="Hacquard S."/>
        </authorList>
    </citation>
    <scope>NUCLEOTIDE SEQUENCE</scope>
    <source>
        <strain evidence="1">MPI-SDFR-AT-0120</strain>
    </source>
</reference>
<name>A0A8K0R927_9PLEO</name>